<evidence type="ECO:0000256" key="1">
    <source>
        <dbReference type="SAM" id="Phobius"/>
    </source>
</evidence>
<dbReference type="SUPFAM" id="SSF50998">
    <property type="entry name" value="Quinoprotein alcohol dehydrogenase-like"/>
    <property type="match status" value="1"/>
</dbReference>
<gene>
    <name evidence="3" type="ORF">BKA21_002986</name>
    <name evidence="2" type="ORF">Col01nite_32440</name>
</gene>
<feature type="transmembrane region" description="Helical" evidence="1">
    <location>
        <begin position="40"/>
        <end position="60"/>
    </location>
</feature>
<reference evidence="3 4" key="1">
    <citation type="submission" date="2020-07" db="EMBL/GenBank/DDBJ databases">
        <title>Sequencing the genomes of 1000 actinobacteria strains.</title>
        <authorList>
            <person name="Klenk H.-P."/>
        </authorList>
    </citation>
    <scope>NUCLEOTIDE SEQUENCE [LARGE SCALE GENOMIC DNA]</scope>
    <source>
        <strain evidence="3 4">DSM 24482</strain>
    </source>
</reference>
<keyword evidence="5" id="KW-1185">Reference proteome</keyword>
<keyword evidence="1" id="KW-1133">Transmembrane helix</keyword>
<dbReference type="InterPro" id="IPR015943">
    <property type="entry name" value="WD40/YVTN_repeat-like_dom_sf"/>
</dbReference>
<dbReference type="EMBL" id="BONN01000012">
    <property type="protein sequence ID" value="GIG34085.1"/>
    <property type="molecule type" value="Genomic_DNA"/>
</dbReference>
<evidence type="ECO:0000313" key="2">
    <source>
        <dbReference type="EMBL" id="GIG34085.1"/>
    </source>
</evidence>
<dbReference type="EMBL" id="JACCBK010000001">
    <property type="protein sequence ID" value="NYD87437.1"/>
    <property type="molecule type" value="Genomic_DNA"/>
</dbReference>
<name>A0A7Y9JZ29_9CELL</name>
<dbReference type="RefSeq" id="WP_140459779.1">
    <property type="nucleotide sequence ID" value="NZ_BAABFI010000007.1"/>
</dbReference>
<evidence type="ECO:0000313" key="5">
    <source>
        <dbReference type="Proteomes" id="UP000618382"/>
    </source>
</evidence>
<dbReference type="Proteomes" id="UP000618382">
    <property type="component" value="Unassembled WGS sequence"/>
</dbReference>
<dbReference type="Proteomes" id="UP000577956">
    <property type="component" value="Unassembled WGS sequence"/>
</dbReference>
<comment type="caution">
    <text evidence="3">The sequence shown here is derived from an EMBL/GenBank/DDBJ whole genome shotgun (WGS) entry which is preliminary data.</text>
</comment>
<keyword evidence="1" id="KW-0472">Membrane</keyword>
<evidence type="ECO:0000313" key="3">
    <source>
        <dbReference type="EMBL" id="NYD87437.1"/>
    </source>
</evidence>
<organism evidence="3 4">
    <name type="scientific">Cellulomonas oligotrophica</name>
    <dbReference type="NCBI Taxonomy" id="931536"/>
    <lineage>
        <taxon>Bacteria</taxon>
        <taxon>Bacillati</taxon>
        <taxon>Actinomycetota</taxon>
        <taxon>Actinomycetes</taxon>
        <taxon>Micrococcales</taxon>
        <taxon>Cellulomonadaceae</taxon>
        <taxon>Cellulomonas</taxon>
    </lineage>
</organism>
<reference evidence="2 5" key="2">
    <citation type="submission" date="2021-01" db="EMBL/GenBank/DDBJ databases">
        <title>Whole genome shotgun sequence of Cellulomonas oligotrophica NBRC 109435.</title>
        <authorList>
            <person name="Komaki H."/>
            <person name="Tamura T."/>
        </authorList>
    </citation>
    <scope>NUCLEOTIDE SEQUENCE [LARGE SCALE GENOMIC DNA]</scope>
    <source>
        <strain evidence="2 5">NBRC 109435</strain>
    </source>
</reference>
<protein>
    <submittedName>
        <fullName evidence="3">Outer membrane protein assembly factor BamB</fullName>
    </submittedName>
</protein>
<dbReference type="InterPro" id="IPR011047">
    <property type="entry name" value="Quinoprotein_ADH-like_sf"/>
</dbReference>
<keyword evidence="1" id="KW-0812">Transmembrane</keyword>
<sequence length="493" mass="51862">MGAKQRLEVELEDVDGPESVGPLPADAAAARRWRLTRVQVRVLAAAGAVLLALGGAQLVLDARGRARIADLAGLPAVVTDLSAPPRVVAGELDERLPGWEYQVLRPERDGLPSVVRRTGGDAITLDGVRDGDVVWSVPLRTVDPPADGWNPYPPQCTVTPGDETTATCLVGDGGEWWADQHEDVPQTSAVVLVVALADGRVVHEHVLEPNLSRTLGEAGDRIVLAEREGGGDASPVVVTAHDPATWDVLWRTRVPTGARPAGYSTQVFTETVPDLVAVDAGQGATLLAAVDGSVLRAADGVAVSGWVMDRAQEDVVALALSAQPADGQRRVQETELWTADGMTVFPGDVLGVHLDDGSLGDVVLTTDGADLRAWDRDGTPRWTAAGVTGWSVMVVDGRVLVDDDTTLHAVDGRTGGALWEHTARTDMSIVATDGRVVVVQEGFGGQGEVPLTAVGLTDGHELWRTTVDDITWVSVADGRLVGQRDDGTPVPLG</sequence>
<accession>A0A7Y9JZ29</accession>
<dbReference type="Gene3D" id="2.130.10.10">
    <property type="entry name" value="YVTN repeat-like/Quinoprotein amine dehydrogenase"/>
    <property type="match status" value="1"/>
</dbReference>
<proteinExistence type="predicted"/>
<evidence type="ECO:0000313" key="4">
    <source>
        <dbReference type="Proteomes" id="UP000577956"/>
    </source>
</evidence>
<dbReference type="AlphaFoldDB" id="A0A7Y9JZ29"/>